<comment type="caution">
    <text evidence="2">The sequence shown here is derived from an EMBL/GenBank/DDBJ whole genome shotgun (WGS) entry which is preliminary data.</text>
</comment>
<dbReference type="Proteomes" id="UP000003860">
    <property type="component" value="Unassembled WGS sequence"/>
</dbReference>
<gene>
    <name evidence="2" type="ORF">Cpap_1431</name>
</gene>
<evidence type="ECO:0000256" key="1">
    <source>
        <dbReference type="SAM" id="MobiDB-lite"/>
    </source>
</evidence>
<name>F1TFG7_9FIRM</name>
<feature type="region of interest" description="Disordered" evidence="1">
    <location>
        <begin position="19"/>
        <end position="48"/>
    </location>
</feature>
<sequence>MKLHEFLDYQKKLWEMDKKRYDTSKRPQSTYTQNPYNKKANNSTKSSK</sequence>
<protein>
    <submittedName>
        <fullName evidence="2">Uncharacterized protein</fullName>
    </submittedName>
</protein>
<reference evidence="2" key="1">
    <citation type="submission" date="2009-07" db="EMBL/GenBank/DDBJ databases">
        <authorList>
            <consortium name="US DOE Joint Genome Institute (JGI-PGF)"/>
            <person name="Lucas S."/>
            <person name="Copeland A."/>
            <person name="Lapidus A."/>
            <person name="Glavina del Rio T."/>
            <person name="Tice H."/>
            <person name="Bruce D."/>
            <person name="Goodwin L."/>
            <person name="Pitluck S."/>
            <person name="Larimer F."/>
            <person name="Land M.L."/>
            <person name="Mouttaki H."/>
            <person name="He Z."/>
            <person name="Zhou J."/>
            <person name="Hemme C.L."/>
        </authorList>
    </citation>
    <scope>NUCLEOTIDE SEQUENCE [LARGE SCALE GENOMIC DNA]</scope>
    <source>
        <strain evidence="2">DSM 2782</strain>
    </source>
</reference>
<dbReference type="STRING" id="588581.Cpap_1431"/>
<feature type="compositionally biased region" description="Low complexity" evidence="1">
    <location>
        <begin position="37"/>
        <end position="48"/>
    </location>
</feature>
<dbReference type="EMBL" id="ACXX02000011">
    <property type="protein sequence ID" value="EGD46891.1"/>
    <property type="molecule type" value="Genomic_DNA"/>
</dbReference>
<dbReference type="AlphaFoldDB" id="F1TFG7"/>
<keyword evidence="3" id="KW-1185">Reference proteome</keyword>
<evidence type="ECO:0000313" key="3">
    <source>
        <dbReference type="Proteomes" id="UP000003860"/>
    </source>
</evidence>
<proteinExistence type="predicted"/>
<reference evidence="2" key="2">
    <citation type="submission" date="2011-01" db="EMBL/GenBank/DDBJ databases">
        <title>The Non-contiguous Finished genome of Clostridium papyrosolvens.</title>
        <authorList>
            <person name="Lucas S."/>
            <person name="Copeland A."/>
            <person name="Lapidus A."/>
            <person name="Cheng J.-F."/>
            <person name="Goodwin L."/>
            <person name="Pitluck S."/>
            <person name="Misra M."/>
            <person name="Chertkov O."/>
            <person name="Detter J.C."/>
            <person name="Han C."/>
            <person name="Tapia R."/>
            <person name="Land M."/>
            <person name="Hauser L."/>
            <person name="Kyrpides N."/>
            <person name="Ivanova N."/>
            <person name="Pagani I."/>
            <person name="Mouttaki H."/>
            <person name="He Z."/>
            <person name="Zhou J."/>
            <person name="Hemme C.L."/>
            <person name="Woyke T."/>
        </authorList>
    </citation>
    <scope>NUCLEOTIDE SEQUENCE [LARGE SCALE GENOMIC DNA]</scope>
    <source>
        <strain evidence="2">DSM 2782</strain>
    </source>
</reference>
<accession>F1TFG7</accession>
<dbReference type="eggNOG" id="ENOG5030PNE">
    <property type="taxonomic scope" value="Bacteria"/>
</dbReference>
<evidence type="ECO:0000313" key="2">
    <source>
        <dbReference type="EMBL" id="EGD46891.1"/>
    </source>
</evidence>
<organism evidence="2 3">
    <name type="scientific">Ruminiclostridium papyrosolvens DSM 2782</name>
    <dbReference type="NCBI Taxonomy" id="588581"/>
    <lineage>
        <taxon>Bacteria</taxon>
        <taxon>Bacillati</taxon>
        <taxon>Bacillota</taxon>
        <taxon>Clostridia</taxon>
        <taxon>Eubacteriales</taxon>
        <taxon>Oscillospiraceae</taxon>
        <taxon>Ruminiclostridium</taxon>
    </lineage>
</organism>
<feature type="compositionally biased region" description="Polar residues" evidence="1">
    <location>
        <begin position="26"/>
        <end position="36"/>
    </location>
</feature>
<dbReference type="RefSeq" id="WP_004620952.1">
    <property type="nucleotide sequence ID" value="NZ_ACXX02000011.1"/>
</dbReference>